<keyword evidence="2" id="KW-0456">Lyase</keyword>
<keyword evidence="3" id="KW-1185">Reference proteome</keyword>
<gene>
    <name evidence="2" type="primary">merB</name>
    <name evidence="2" type="ORF">ACFO9K_19040</name>
</gene>
<dbReference type="Proteomes" id="UP001595945">
    <property type="component" value="Unassembled WGS sequence"/>
</dbReference>
<name>A0ABD5Q804_9EURY</name>
<sequence>MWESDSANVEPSGEPSDAEPNTTESSDAESVEERRVRPDVAENLRTLFGTDDRPETFGGWLDTLADTFGDDWPPDVPELCHDEDGRHRAETDDETYRFVCVLDAILLPFLVDESVEVYSAGPETGETVTSAVSQAGIETDPEDAVLSFGVASVEPGTEVTARLTYETMCPYIHAFPDRDAYEQWDERTDAPTTAMPLSDGFALARAMARA</sequence>
<protein>
    <submittedName>
        <fullName evidence="2">Organomercurial lyase</fullName>
        <ecNumber evidence="2">4.99.1.2</ecNumber>
    </submittedName>
</protein>
<dbReference type="EC" id="4.99.1.2" evidence="2"/>
<proteinExistence type="predicted"/>
<evidence type="ECO:0000313" key="3">
    <source>
        <dbReference type="Proteomes" id="UP001595945"/>
    </source>
</evidence>
<evidence type="ECO:0000256" key="1">
    <source>
        <dbReference type="SAM" id="MobiDB-lite"/>
    </source>
</evidence>
<dbReference type="InterPro" id="IPR053717">
    <property type="entry name" value="MerB_lyase_sf"/>
</dbReference>
<dbReference type="Gene3D" id="3.30.450.410">
    <property type="match status" value="1"/>
</dbReference>
<dbReference type="GeneID" id="73046547"/>
<feature type="compositionally biased region" description="Basic and acidic residues" evidence="1">
    <location>
        <begin position="31"/>
        <end position="42"/>
    </location>
</feature>
<dbReference type="GO" id="GO:0018836">
    <property type="term" value="F:alkylmercury lyase activity"/>
    <property type="evidence" value="ECO:0007669"/>
    <property type="project" value="UniProtKB-EC"/>
</dbReference>
<dbReference type="Pfam" id="PF03243">
    <property type="entry name" value="MerB"/>
    <property type="match status" value="1"/>
</dbReference>
<accession>A0ABD5Q804</accession>
<dbReference type="AlphaFoldDB" id="A0ABD5Q804"/>
<dbReference type="SUPFAM" id="SSF160387">
    <property type="entry name" value="NosL/MerB-like"/>
    <property type="match status" value="1"/>
</dbReference>
<organism evidence="2 3">
    <name type="scientific">Halorussus aquaticus</name>
    <dbReference type="NCBI Taxonomy" id="2953748"/>
    <lineage>
        <taxon>Archaea</taxon>
        <taxon>Methanobacteriati</taxon>
        <taxon>Methanobacteriota</taxon>
        <taxon>Stenosarchaea group</taxon>
        <taxon>Halobacteria</taxon>
        <taxon>Halobacteriales</taxon>
        <taxon>Haladaptataceae</taxon>
        <taxon>Halorussus</taxon>
    </lineage>
</organism>
<reference evidence="2 3" key="1">
    <citation type="journal article" date="2019" name="Int. J. Syst. Evol. Microbiol.">
        <title>The Global Catalogue of Microorganisms (GCM) 10K type strain sequencing project: providing services to taxonomists for standard genome sequencing and annotation.</title>
        <authorList>
            <consortium name="The Broad Institute Genomics Platform"/>
            <consortium name="The Broad Institute Genome Sequencing Center for Infectious Disease"/>
            <person name="Wu L."/>
            <person name="Ma J."/>
        </authorList>
    </citation>
    <scope>NUCLEOTIDE SEQUENCE [LARGE SCALE GENOMIC DNA]</scope>
    <source>
        <strain evidence="2 3">XZYJ18</strain>
    </source>
</reference>
<evidence type="ECO:0000313" key="2">
    <source>
        <dbReference type="EMBL" id="MFC4826356.1"/>
    </source>
</evidence>
<feature type="region of interest" description="Disordered" evidence="1">
    <location>
        <begin position="1"/>
        <end position="43"/>
    </location>
</feature>
<dbReference type="EMBL" id="JBHSHT010000002">
    <property type="protein sequence ID" value="MFC4826356.1"/>
    <property type="molecule type" value="Genomic_DNA"/>
</dbReference>
<dbReference type="RefSeq" id="WP_254268037.1">
    <property type="nucleotide sequence ID" value="NZ_CP100400.1"/>
</dbReference>
<dbReference type="InterPro" id="IPR004927">
    <property type="entry name" value="MerB"/>
</dbReference>
<comment type="caution">
    <text evidence="2">The sequence shown here is derived from an EMBL/GenBank/DDBJ whole genome shotgun (WGS) entry which is preliminary data.</text>
</comment>